<protein>
    <recommendedName>
        <fullName evidence="4">RRM domain-containing protein</fullName>
    </recommendedName>
</protein>
<dbReference type="GO" id="GO:0003676">
    <property type="term" value="F:nucleic acid binding"/>
    <property type="evidence" value="ECO:0007669"/>
    <property type="project" value="InterPro"/>
</dbReference>
<evidence type="ECO:0008006" key="4">
    <source>
        <dbReference type="Google" id="ProtNLM"/>
    </source>
</evidence>
<sequence length="202" mass="23266">MIGEIMEVVIPVKRDKRDKRFGFARFDRVADPRKFEYDLDNIIIGRDKISVNLSRFHQPTETERKKMNGIPLPAEDRSRAKTGIGRNKDSHHRQKEDGSYAQAVKQGGLVHQNEGQKHVVLSYEAEKEELLRLEKAFVGIVEHPGMTYNIQNVFHSQGYFGVKVTPLGSHLALLEGQEDGEVQALMEDAKDWLDQWFREIRP</sequence>
<proteinExistence type="predicted"/>
<organism evidence="2 3">
    <name type="scientific">Trifolium medium</name>
    <dbReference type="NCBI Taxonomy" id="97028"/>
    <lineage>
        <taxon>Eukaryota</taxon>
        <taxon>Viridiplantae</taxon>
        <taxon>Streptophyta</taxon>
        <taxon>Embryophyta</taxon>
        <taxon>Tracheophyta</taxon>
        <taxon>Spermatophyta</taxon>
        <taxon>Magnoliopsida</taxon>
        <taxon>eudicotyledons</taxon>
        <taxon>Gunneridae</taxon>
        <taxon>Pentapetalae</taxon>
        <taxon>rosids</taxon>
        <taxon>fabids</taxon>
        <taxon>Fabales</taxon>
        <taxon>Fabaceae</taxon>
        <taxon>Papilionoideae</taxon>
        <taxon>50 kb inversion clade</taxon>
        <taxon>NPAAA clade</taxon>
        <taxon>Hologalegina</taxon>
        <taxon>IRL clade</taxon>
        <taxon>Trifolieae</taxon>
        <taxon>Trifolium</taxon>
    </lineage>
</organism>
<accession>A0A392LZ42</accession>
<evidence type="ECO:0000313" key="3">
    <source>
        <dbReference type="Proteomes" id="UP000265520"/>
    </source>
</evidence>
<feature type="region of interest" description="Disordered" evidence="1">
    <location>
        <begin position="71"/>
        <end position="100"/>
    </location>
</feature>
<comment type="caution">
    <text evidence="2">The sequence shown here is derived from an EMBL/GenBank/DDBJ whole genome shotgun (WGS) entry which is preliminary data.</text>
</comment>
<dbReference type="AlphaFoldDB" id="A0A392LZ42"/>
<gene>
    <name evidence="2" type="ORF">A2U01_0001046</name>
</gene>
<reference evidence="2 3" key="1">
    <citation type="journal article" date="2018" name="Front. Plant Sci.">
        <title>Red Clover (Trifolium pratense) and Zigzag Clover (T. medium) - A Picture of Genomic Similarities and Differences.</title>
        <authorList>
            <person name="Dluhosova J."/>
            <person name="Istvanek J."/>
            <person name="Nedelnik J."/>
            <person name="Repkova J."/>
        </authorList>
    </citation>
    <scope>NUCLEOTIDE SEQUENCE [LARGE SCALE GENOMIC DNA]</scope>
    <source>
        <strain evidence="3">cv. 10/8</strain>
        <tissue evidence="2">Leaf</tissue>
    </source>
</reference>
<dbReference type="CDD" id="cd00590">
    <property type="entry name" value="RRM_SF"/>
    <property type="match status" value="1"/>
</dbReference>
<dbReference type="EMBL" id="LXQA010000868">
    <property type="protein sequence ID" value="MCH80280.1"/>
    <property type="molecule type" value="Genomic_DNA"/>
</dbReference>
<dbReference type="Proteomes" id="UP000265520">
    <property type="component" value="Unassembled WGS sequence"/>
</dbReference>
<name>A0A392LZ42_9FABA</name>
<dbReference type="SUPFAM" id="SSF54928">
    <property type="entry name" value="RNA-binding domain, RBD"/>
    <property type="match status" value="1"/>
</dbReference>
<evidence type="ECO:0000256" key="1">
    <source>
        <dbReference type="SAM" id="MobiDB-lite"/>
    </source>
</evidence>
<keyword evidence="3" id="KW-1185">Reference proteome</keyword>
<dbReference type="InterPro" id="IPR035979">
    <property type="entry name" value="RBD_domain_sf"/>
</dbReference>
<evidence type="ECO:0000313" key="2">
    <source>
        <dbReference type="EMBL" id="MCH80280.1"/>
    </source>
</evidence>